<dbReference type="InterPro" id="IPR000577">
    <property type="entry name" value="Carb_kinase_FGGY"/>
</dbReference>
<sequence length="554" mass="59610">MMDPAEAPKPKTFMGLDFSTQQLKALVLGEDLKLLQEVVVHFDSELPEFRTHGGVVEGSNGSISSPVVMWIKAVDLVLDKLRVAGTDFSAVAAVSGSGQQHGSVWWKRGAAETLNNLDATRFLHNQLTVSIFSKPNAPVWLDSTTTLQCNNLEEAVGGAQRLADLTGSRAYERFTGNQIAKVYTDLPDIFGNTEHISLVSSFGCSLLLGRYAPLDYSDASGMNLFNIRTKTWDEQCLKACAVGLRSLLGEAVPSNTVVGNISNFYVERYGFSPDCHVVAFTGDNPSSLAGMCVGVGDVAVSLGTSDTLFLSLQEPTPGLEGHVFVSPIDPDAYMGMLCFSNGSLAREAVRDKCAQGSWEVFSELLDSTPRGNFGNIALHYSVREICPPLLGVHRYNKARERVSRFSSQEVEVRALVEGQMLARRLHANKLGYHTEKCRVLATGGASKNVSLLQVMADVFSAPVYTMDVSNSASLGAAYRAKHALAEGAAYKDVIAGPAFKLAAKPAPEAAKVYGQMLERLEACENALLAATGAKSKSSTTDRSSTTSDVKQQEQ</sequence>
<dbReference type="InterPro" id="IPR043129">
    <property type="entry name" value="ATPase_NBD"/>
</dbReference>
<dbReference type="Pfam" id="PF00370">
    <property type="entry name" value="FGGY_N"/>
    <property type="match status" value="1"/>
</dbReference>
<keyword evidence="4" id="KW-0067">ATP-binding</keyword>
<evidence type="ECO:0000256" key="5">
    <source>
        <dbReference type="SAM" id="MobiDB-lite"/>
    </source>
</evidence>
<dbReference type="Pfam" id="PF02782">
    <property type="entry name" value="FGGY_C"/>
    <property type="match status" value="1"/>
</dbReference>
<keyword evidence="4" id="KW-0859">Xylose metabolism</keyword>
<comment type="similarity">
    <text evidence="1 4">Belongs to the FGGY kinase family.</text>
</comment>
<feature type="domain" description="Carbohydrate kinase FGGY C-terminal" evidence="7">
    <location>
        <begin position="299"/>
        <end position="483"/>
    </location>
</feature>
<reference evidence="8" key="1">
    <citation type="journal article" date="2018" name="Biosci. Biotechnol. Biochem.">
        <title>Polysaccharide hydrolase of the hadal zone amphipods Hirondellea gigas.</title>
        <authorList>
            <person name="Kobayashi H."/>
            <person name="Nagahama T."/>
            <person name="Arai W."/>
            <person name="Sasagawa Y."/>
            <person name="Umeda M."/>
            <person name="Hayashi T."/>
            <person name="Nikaido I."/>
            <person name="Watanabe H."/>
            <person name="Oguri K."/>
            <person name="Kitazato H."/>
            <person name="Fujioka K."/>
            <person name="Kido Y."/>
            <person name="Takami H."/>
        </authorList>
    </citation>
    <scope>NUCLEOTIDE SEQUENCE</scope>
    <source>
        <tissue evidence="8">Whole body</tissue>
    </source>
</reference>
<dbReference type="EMBL" id="IACF01006820">
    <property type="protein sequence ID" value="LAB72403.1"/>
    <property type="molecule type" value="mRNA"/>
</dbReference>
<dbReference type="InterPro" id="IPR018484">
    <property type="entry name" value="FGGY_N"/>
</dbReference>
<evidence type="ECO:0000256" key="3">
    <source>
        <dbReference type="ARBA" id="ARBA00022777"/>
    </source>
</evidence>
<dbReference type="AlphaFoldDB" id="A0A2P2IEH1"/>
<dbReference type="Gene3D" id="3.30.420.40">
    <property type="match status" value="2"/>
</dbReference>
<dbReference type="SUPFAM" id="SSF53067">
    <property type="entry name" value="Actin-like ATPase domain"/>
    <property type="match status" value="2"/>
</dbReference>
<evidence type="ECO:0000256" key="2">
    <source>
        <dbReference type="ARBA" id="ARBA00022679"/>
    </source>
</evidence>
<keyword evidence="4" id="KW-0547">Nucleotide-binding</keyword>
<accession>A0A2P2IEH1</accession>
<dbReference type="PIRSF" id="PIRSF000538">
    <property type="entry name" value="GlpK"/>
    <property type="match status" value="1"/>
</dbReference>
<comment type="function">
    <text evidence="4">Phosphorylates D-xylulose to produce D-xylulose 5-phosphate, a molecule that may play an important role in the regulation of glucose metabolism and lipogenesis.</text>
</comment>
<keyword evidence="4" id="KW-0119">Carbohydrate metabolism</keyword>
<proteinExistence type="evidence at transcript level"/>
<organism evidence="8">
    <name type="scientific">Hirondellea gigas</name>
    <dbReference type="NCBI Taxonomy" id="1518452"/>
    <lineage>
        <taxon>Eukaryota</taxon>
        <taxon>Metazoa</taxon>
        <taxon>Ecdysozoa</taxon>
        <taxon>Arthropoda</taxon>
        <taxon>Crustacea</taxon>
        <taxon>Multicrustacea</taxon>
        <taxon>Malacostraca</taxon>
        <taxon>Eumalacostraca</taxon>
        <taxon>Peracarida</taxon>
        <taxon>Amphipoda</taxon>
        <taxon>Amphilochidea</taxon>
        <taxon>Lysianassida</taxon>
        <taxon>Lysianassidira</taxon>
        <taxon>Lysianassoidea</taxon>
        <taxon>Lysianassidae</taxon>
        <taxon>Hirondellea</taxon>
    </lineage>
</organism>
<keyword evidence="3 4" id="KW-0418">Kinase</keyword>
<dbReference type="InterPro" id="IPR018485">
    <property type="entry name" value="FGGY_C"/>
</dbReference>
<dbReference type="GO" id="GO:0004856">
    <property type="term" value="F:D-xylulokinase activity"/>
    <property type="evidence" value="ECO:0007669"/>
    <property type="project" value="UniProtKB-UniRule"/>
</dbReference>
<dbReference type="GO" id="GO:0042732">
    <property type="term" value="P:D-xylose metabolic process"/>
    <property type="evidence" value="ECO:0007669"/>
    <property type="project" value="UniProtKB-UniRule"/>
</dbReference>
<feature type="region of interest" description="Disordered" evidence="5">
    <location>
        <begin position="531"/>
        <end position="554"/>
    </location>
</feature>
<comment type="catalytic activity">
    <reaction evidence="4">
        <text>D-xylulose + ATP = D-xylulose 5-phosphate + ADP + H(+)</text>
        <dbReference type="Rhea" id="RHEA:10964"/>
        <dbReference type="ChEBI" id="CHEBI:15378"/>
        <dbReference type="ChEBI" id="CHEBI:17140"/>
        <dbReference type="ChEBI" id="CHEBI:30616"/>
        <dbReference type="ChEBI" id="CHEBI:57737"/>
        <dbReference type="ChEBI" id="CHEBI:456216"/>
        <dbReference type="EC" id="2.7.1.17"/>
    </reaction>
</comment>
<dbReference type="InterPro" id="IPR042024">
    <property type="entry name" value="D-XK_euk"/>
</dbReference>
<dbReference type="EC" id="2.7.1.17" evidence="4"/>
<evidence type="ECO:0000259" key="6">
    <source>
        <dbReference type="Pfam" id="PF00370"/>
    </source>
</evidence>
<feature type="compositionally biased region" description="Low complexity" evidence="5">
    <location>
        <begin position="534"/>
        <end position="548"/>
    </location>
</feature>
<dbReference type="PANTHER" id="PTHR10196">
    <property type="entry name" value="SUGAR KINASE"/>
    <property type="match status" value="1"/>
</dbReference>
<evidence type="ECO:0000313" key="8">
    <source>
        <dbReference type="EMBL" id="LAB72403.1"/>
    </source>
</evidence>
<name>A0A2P2IEH1_9CRUS</name>
<evidence type="ECO:0000256" key="1">
    <source>
        <dbReference type="ARBA" id="ARBA00009156"/>
    </source>
</evidence>
<dbReference type="GO" id="GO:0005524">
    <property type="term" value="F:ATP binding"/>
    <property type="evidence" value="ECO:0007669"/>
    <property type="project" value="UniProtKB-KW"/>
</dbReference>
<evidence type="ECO:0000259" key="7">
    <source>
        <dbReference type="Pfam" id="PF02782"/>
    </source>
</evidence>
<dbReference type="PANTHER" id="PTHR10196:SF57">
    <property type="entry name" value="XYLULOSE KINASE"/>
    <property type="match status" value="1"/>
</dbReference>
<keyword evidence="2 4" id="KW-0808">Transferase</keyword>
<dbReference type="FunFam" id="3.30.420.40:FF:000118">
    <property type="entry name" value="Xylulose kinase 2"/>
    <property type="match status" value="1"/>
</dbReference>
<dbReference type="CDD" id="cd07776">
    <property type="entry name" value="ASKHA_NBD_FGGY_SpXK-like"/>
    <property type="match status" value="1"/>
</dbReference>
<protein>
    <recommendedName>
        <fullName evidence="4">Xylulose kinase</fullName>
        <ecNumber evidence="4">2.7.1.17</ecNumber>
    </recommendedName>
</protein>
<dbReference type="GO" id="GO:0005829">
    <property type="term" value="C:cytosol"/>
    <property type="evidence" value="ECO:0007669"/>
    <property type="project" value="TreeGrafter"/>
</dbReference>
<feature type="domain" description="Carbohydrate kinase FGGY N-terminal" evidence="6">
    <location>
        <begin position="136"/>
        <end position="290"/>
    </location>
</feature>
<evidence type="ECO:0000256" key="4">
    <source>
        <dbReference type="RuleBase" id="RU367058"/>
    </source>
</evidence>
<dbReference type="GO" id="GO:0005997">
    <property type="term" value="P:xylulose metabolic process"/>
    <property type="evidence" value="ECO:0007669"/>
    <property type="project" value="UniProtKB-UniRule"/>
</dbReference>